<proteinExistence type="predicted"/>
<gene>
    <name evidence="1" type="ORF">JZ786_01000</name>
</gene>
<dbReference type="CDD" id="cd05018">
    <property type="entry name" value="CoxG"/>
    <property type="match status" value="1"/>
</dbReference>
<sequence>MRLEGSKAFPTAQQATYDLITNPDAISRAMPGLKELQAVSESSYEARMEVGVAGIKGVYDGSLEMADIVPGQSYRLLVKGEGPMGFMDADVSISLAAMEDGGTNVSYAGEAKVGGTVAGVGQRMLSGVAKLIINQFFNALVKEAKTIAKDA</sequence>
<organism evidence="1 2">
    <name type="scientific">Alicyclobacillus mengziensis</name>
    <dbReference type="NCBI Taxonomy" id="2931921"/>
    <lineage>
        <taxon>Bacteria</taxon>
        <taxon>Bacillati</taxon>
        <taxon>Bacillota</taxon>
        <taxon>Bacilli</taxon>
        <taxon>Bacillales</taxon>
        <taxon>Alicyclobacillaceae</taxon>
        <taxon>Alicyclobacillus</taxon>
    </lineage>
</organism>
<dbReference type="InterPro" id="IPR023393">
    <property type="entry name" value="START-like_dom_sf"/>
</dbReference>
<dbReference type="RefSeq" id="WP_206657011.1">
    <property type="nucleotide sequence ID" value="NZ_CP071182.1"/>
</dbReference>
<dbReference type="Gene3D" id="3.30.530.20">
    <property type="match status" value="1"/>
</dbReference>
<dbReference type="EMBL" id="CP071182">
    <property type="protein sequence ID" value="QSO47667.1"/>
    <property type="molecule type" value="Genomic_DNA"/>
</dbReference>
<dbReference type="PANTHER" id="PTHR38588:SF1">
    <property type="entry name" value="BLL0334 PROTEIN"/>
    <property type="match status" value="1"/>
</dbReference>
<dbReference type="Proteomes" id="UP000663505">
    <property type="component" value="Chromosome"/>
</dbReference>
<dbReference type="Pfam" id="PF06240">
    <property type="entry name" value="COXG"/>
    <property type="match status" value="1"/>
</dbReference>
<dbReference type="PANTHER" id="PTHR38588">
    <property type="entry name" value="BLL0334 PROTEIN"/>
    <property type="match status" value="1"/>
</dbReference>
<dbReference type="InterPro" id="IPR010419">
    <property type="entry name" value="CO_DH_gsu"/>
</dbReference>
<dbReference type="KEGG" id="afx:JZ786_01000"/>
<reference evidence="1 2" key="1">
    <citation type="submission" date="2021-02" db="EMBL/GenBank/DDBJ databases">
        <title>Alicyclobacillus curvatus sp. nov. and Alicyclobacillus mengziensis sp. nov., two acidophilic bacteria isolated from acid mine drainage.</title>
        <authorList>
            <person name="Huang Y."/>
        </authorList>
    </citation>
    <scope>NUCLEOTIDE SEQUENCE [LARGE SCALE GENOMIC DNA]</scope>
    <source>
        <strain evidence="1 2">S30H14</strain>
    </source>
</reference>
<protein>
    <submittedName>
        <fullName evidence="1">Carbon monoxide dehydrogenase subunit G</fullName>
    </submittedName>
</protein>
<dbReference type="SUPFAM" id="SSF55961">
    <property type="entry name" value="Bet v1-like"/>
    <property type="match status" value="1"/>
</dbReference>
<accession>A0A9X7VZZ5</accession>
<dbReference type="AlphaFoldDB" id="A0A9X7VZZ5"/>
<evidence type="ECO:0000313" key="1">
    <source>
        <dbReference type="EMBL" id="QSO47667.1"/>
    </source>
</evidence>
<keyword evidence="2" id="KW-1185">Reference proteome</keyword>
<evidence type="ECO:0000313" key="2">
    <source>
        <dbReference type="Proteomes" id="UP000663505"/>
    </source>
</evidence>
<name>A0A9X7VZZ5_9BACL</name>